<dbReference type="PANTHER" id="PTHR12675:SF6">
    <property type="entry name" value="ZINC FINGER CCCH DOMAIN-CONTAINING PROTEIN 10"/>
    <property type="match status" value="1"/>
</dbReference>
<keyword evidence="2" id="KW-0677">Repeat</keyword>
<evidence type="ECO:0000256" key="2">
    <source>
        <dbReference type="ARBA" id="ARBA00022737"/>
    </source>
</evidence>
<reference evidence="9" key="1">
    <citation type="submission" date="2025-08" db="UniProtKB">
        <authorList>
            <consortium name="RefSeq"/>
        </authorList>
    </citation>
    <scope>IDENTIFICATION</scope>
</reference>
<evidence type="ECO:0000256" key="6">
    <source>
        <dbReference type="SAM" id="MobiDB-lite"/>
    </source>
</evidence>
<sequence>MQFNQADAGSSNRVGVDENLIKFKPSPNFKNMKKFIKSRSTTTVDTILPVLAANRHAQAPANMDRPHMLLRPDWHNPEVQPPLPLDPPPPDEIPNIRVKQEIVDTDYETAQAPPRLEHTDQADPEPPQEAPSKVCRDYIRGTCKRESTCKYAHKYDLSQLEGVYTFCRKFQNSVCTFNNCKYVHATVFEEQNFYRTGILPAHALHHKTNNVLQPPPPPPPPEDQFSRYNIDFSNPPPPLPNNLEQPMISCIPTTCAMEARLPYIAEEPAPATAQASRKRHWNAMDPLGAPPCDIVHNEQLTKKCKHCDIMEFRLEHNKNKVKKMLQSKEQLAKKTSLLEKKTDKLRSLISEMLKPPVTPKTTSHSANVVGDKDKTLLESLNAFLSVNGRLSTMGENK</sequence>
<dbReference type="RefSeq" id="XP_052746431.1">
    <property type="nucleotide sequence ID" value="XM_052890471.1"/>
</dbReference>
<feature type="compositionally biased region" description="Pro residues" evidence="6">
    <location>
        <begin position="213"/>
        <end position="222"/>
    </location>
</feature>
<dbReference type="PANTHER" id="PTHR12675">
    <property type="entry name" value="MUSCLEBLIND-LIKE PROTEIN"/>
    <property type="match status" value="1"/>
</dbReference>
<name>A0ABM3M4N0_BICAN</name>
<keyword evidence="1 5" id="KW-0479">Metal-binding</keyword>
<proteinExistence type="predicted"/>
<evidence type="ECO:0000256" key="4">
    <source>
        <dbReference type="ARBA" id="ARBA00022833"/>
    </source>
</evidence>
<evidence type="ECO:0000313" key="9">
    <source>
        <dbReference type="RefSeq" id="XP_052746431.1"/>
    </source>
</evidence>
<evidence type="ECO:0000256" key="3">
    <source>
        <dbReference type="ARBA" id="ARBA00022771"/>
    </source>
</evidence>
<keyword evidence="4 5" id="KW-0862">Zinc</keyword>
<protein>
    <submittedName>
        <fullName evidence="9">Uncharacterized protein LOC112049125</fullName>
    </submittedName>
</protein>
<organism evidence="8 9">
    <name type="scientific">Bicyclus anynana</name>
    <name type="common">Squinting bush brown butterfly</name>
    <dbReference type="NCBI Taxonomy" id="110368"/>
    <lineage>
        <taxon>Eukaryota</taxon>
        <taxon>Metazoa</taxon>
        <taxon>Ecdysozoa</taxon>
        <taxon>Arthropoda</taxon>
        <taxon>Hexapoda</taxon>
        <taxon>Insecta</taxon>
        <taxon>Pterygota</taxon>
        <taxon>Neoptera</taxon>
        <taxon>Endopterygota</taxon>
        <taxon>Lepidoptera</taxon>
        <taxon>Glossata</taxon>
        <taxon>Ditrysia</taxon>
        <taxon>Papilionoidea</taxon>
        <taxon>Nymphalidae</taxon>
        <taxon>Satyrinae</taxon>
        <taxon>Satyrini</taxon>
        <taxon>Mycalesina</taxon>
        <taxon>Bicyclus</taxon>
    </lineage>
</organism>
<dbReference type="SMART" id="SM00356">
    <property type="entry name" value="ZnF_C3H1"/>
    <property type="match status" value="2"/>
</dbReference>
<feature type="zinc finger region" description="C3H1-type" evidence="5">
    <location>
        <begin position="129"/>
        <end position="156"/>
    </location>
</feature>
<evidence type="ECO:0000256" key="1">
    <source>
        <dbReference type="ARBA" id="ARBA00022723"/>
    </source>
</evidence>
<keyword evidence="8" id="KW-1185">Reference proteome</keyword>
<feature type="region of interest" description="Disordered" evidence="6">
    <location>
        <begin position="208"/>
        <end position="234"/>
    </location>
</feature>
<dbReference type="Proteomes" id="UP001652582">
    <property type="component" value="Chromosome Z"/>
</dbReference>
<dbReference type="GeneID" id="112049125"/>
<gene>
    <name evidence="9" type="primary">LOC112049125</name>
</gene>
<keyword evidence="3 5" id="KW-0863">Zinc-finger</keyword>
<feature type="domain" description="C3H1-type" evidence="7">
    <location>
        <begin position="129"/>
        <end position="156"/>
    </location>
</feature>
<accession>A0ABM3M4N0</accession>
<dbReference type="InterPro" id="IPR000571">
    <property type="entry name" value="Znf_CCCH"/>
</dbReference>
<feature type="domain" description="C3H1-type" evidence="7">
    <location>
        <begin position="166"/>
        <end position="187"/>
    </location>
</feature>
<evidence type="ECO:0000259" key="7">
    <source>
        <dbReference type="PROSITE" id="PS50103"/>
    </source>
</evidence>
<evidence type="ECO:0000256" key="5">
    <source>
        <dbReference type="PROSITE-ProRule" id="PRU00723"/>
    </source>
</evidence>
<feature type="zinc finger region" description="C3H1-type" evidence="5">
    <location>
        <begin position="166"/>
        <end position="187"/>
    </location>
</feature>
<dbReference type="Gene3D" id="3.30.1370.210">
    <property type="match status" value="1"/>
</dbReference>
<dbReference type="PROSITE" id="PS50103">
    <property type="entry name" value="ZF_C3H1"/>
    <property type="match status" value="2"/>
</dbReference>
<evidence type="ECO:0000313" key="8">
    <source>
        <dbReference type="Proteomes" id="UP001652582"/>
    </source>
</evidence>